<name>A0A3N7FH23_POPTR</name>
<reference evidence="1" key="1">
    <citation type="journal article" date="2006" name="Science">
        <title>The genome of black cottonwood, Populus trichocarpa (Torr. &amp; Gray).</title>
        <authorList>
            <person name="Tuskan G.A."/>
            <person name="Difazio S."/>
            <person name="Jansson S."/>
            <person name="Bohlmann J."/>
            <person name="Grigoriev I."/>
            <person name="Hellsten U."/>
            <person name="Putnam N."/>
            <person name="Ralph S."/>
            <person name="Rombauts S."/>
            <person name="Salamov A."/>
            <person name="Schein J."/>
            <person name="Sterck L."/>
            <person name="Aerts A."/>
            <person name="Bhalerao R.R."/>
            <person name="Bhalerao R.P."/>
            <person name="Blaudez D."/>
            <person name="Boerjan W."/>
            <person name="Brun A."/>
            <person name="Brunner A."/>
            <person name="Busov V."/>
            <person name="Campbell M."/>
            <person name="Carlson J."/>
            <person name="Chalot M."/>
            <person name="Chapman J."/>
            <person name="Chen G.L."/>
            <person name="Cooper D."/>
            <person name="Coutinho P.M."/>
            <person name="Couturier J."/>
            <person name="Covert S."/>
            <person name="Cronk Q."/>
            <person name="Cunningham R."/>
            <person name="Davis J."/>
            <person name="Degroeve S."/>
            <person name="Dejardin A."/>
            <person name="Depamphilis C."/>
            <person name="Detter J."/>
            <person name="Dirks B."/>
            <person name="Dubchak I."/>
            <person name="Duplessis S."/>
            <person name="Ehlting J."/>
            <person name="Ellis B."/>
            <person name="Gendler K."/>
            <person name="Goodstein D."/>
            <person name="Gribskov M."/>
            <person name="Grimwood J."/>
            <person name="Groover A."/>
            <person name="Gunter L."/>
            <person name="Hamberger B."/>
            <person name="Heinze B."/>
            <person name="Helariutta Y."/>
            <person name="Henrissat B."/>
            <person name="Holligan D."/>
            <person name="Holt R."/>
            <person name="Huang W."/>
            <person name="Islam-Faridi N."/>
            <person name="Jones S."/>
            <person name="Jones-Rhoades M."/>
            <person name="Jorgensen R."/>
            <person name="Joshi C."/>
            <person name="Kangasjarvi J."/>
            <person name="Karlsson J."/>
            <person name="Kelleher C."/>
            <person name="Kirkpatrick R."/>
            <person name="Kirst M."/>
            <person name="Kohler A."/>
            <person name="Kalluri U."/>
            <person name="Larimer F."/>
            <person name="Leebens-Mack J."/>
            <person name="Leple J.C."/>
            <person name="Locascio P."/>
            <person name="Lou Y."/>
            <person name="Lucas S."/>
            <person name="Martin F."/>
            <person name="Montanini B."/>
            <person name="Napoli C."/>
            <person name="Nelson D.R."/>
            <person name="Nelson C."/>
            <person name="Nieminen K."/>
            <person name="Nilsson O."/>
            <person name="Pereda V."/>
            <person name="Peter G."/>
            <person name="Philippe R."/>
            <person name="Pilate G."/>
            <person name="Poliakov A."/>
            <person name="Razumovskaya J."/>
            <person name="Richardson P."/>
            <person name="Rinaldi C."/>
            <person name="Ritland K."/>
            <person name="Rouze P."/>
            <person name="Ryaboy D."/>
            <person name="Schmutz J."/>
            <person name="Schrader J."/>
            <person name="Segerman B."/>
            <person name="Shin H."/>
            <person name="Siddiqui A."/>
            <person name="Sterky F."/>
            <person name="Terry A."/>
            <person name="Tsai C.J."/>
            <person name="Uberbacher E."/>
            <person name="Unneberg P."/>
            <person name="Vahala J."/>
            <person name="Wall K."/>
            <person name="Wessler S."/>
            <person name="Yang G."/>
            <person name="Yin T."/>
            <person name="Douglas C."/>
            <person name="Marra M."/>
            <person name="Sandberg G."/>
            <person name="Van de Peer Y."/>
            <person name="Rokhsar D."/>
        </authorList>
    </citation>
    <scope>NUCLEOTIDE SEQUENCE [LARGE SCALE GENOMIC DNA]</scope>
    <source>
        <strain evidence="1">Nisqually-1</strain>
    </source>
</reference>
<organism evidence="1">
    <name type="scientific">Populus trichocarpa</name>
    <name type="common">Western balsam poplar</name>
    <name type="synonym">Populus balsamifera subsp. trichocarpa</name>
    <dbReference type="NCBI Taxonomy" id="3694"/>
    <lineage>
        <taxon>Eukaryota</taxon>
        <taxon>Viridiplantae</taxon>
        <taxon>Streptophyta</taxon>
        <taxon>Embryophyta</taxon>
        <taxon>Tracheophyta</taxon>
        <taxon>Spermatophyta</taxon>
        <taxon>Magnoliopsida</taxon>
        <taxon>eudicotyledons</taxon>
        <taxon>Gunneridae</taxon>
        <taxon>Pentapetalae</taxon>
        <taxon>rosids</taxon>
        <taxon>fabids</taxon>
        <taxon>Malpighiales</taxon>
        <taxon>Salicaceae</taxon>
        <taxon>Saliceae</taxon>
        <taxon>Populus</taxon>
    </lineage>
</organism>
<evidence type="ECO:0000313" key="1">
    <source>
        <dbReference type="EMBL" id="RQO95356.1"/>
    </source>
</evidence>
<dbReference type="EMBL" id="KZ624265">
    <property type="protein sequence ID" value="RQO95356.1"/>
    <property type="molecule type" value="Genomic_DNA"/>
</dbReference>
<reference evidence="1" key="2">
    <citation type="submission" date="2017-07" db="EMBL/GenBank/DDBJ databases">
        <title>WGS assembly of Populus trichocarpa.</title>
        <authorList>
            <person name="Tuskan G."/>
            <person name="Difazio S."/>
            <person name="Jansson S."/>
            <person name="Bohlmann J."/>
            <person name="Grigoriev I."/>
            <person name="Hellsten U."/>
            <person name="Putnam N."/>
            <person name="Ralph S."/>
            <person name="Rombauts S."/>
            <person name="Salamov A."/>
            <person name="Schein J."/>
            <person name="Sterck L."/>
            <person name="Aerts A."/>
            <person name="Bhalerao R."/>
            <person name="Bhalerao R."/>
            <person name="Blaudez D."/>
            <person name="Boerjan W."/>
            <person name="Brun A."/>
            <person name="Brunner A."/>
            <person name="Busov V."/>
            <person name="Campbell M."/>
            <person name="Carlson J."/>
            <person name="Chalot M."/>
            <person name="Chapman J."/>
            <person name="Chen G."/>
            <person name="Cooper D."/>
            <person name="Coutinho P."/>
            <person name="Couturier J."/>
            <person name="Covert S."/>
            <person name="Cronk Q."/>
            <person name="Cunningham R."/>
            <person name="Davis J."/>
            <person name="Degroeve S."/>
            <person name="Dejardin A."/>
            <person name="Depamphilis C."/>
            <person name="Detter J."/>
            <person name="Dirks B."/>
            <person name="Dubchak I."/>
            <person name="Duplessis S."/>
            <person name="Ehlting J."/>
            <person name="Ellis B."/>
            <person name="Gendler K."/>
            <person name="Goodstein D."/>
            <person name="Gribskov M."/>
            <person name="Grimwood J."/>
            <person name="Groover A."/>
            <person name="Gunter L."/>
            <person name="Hamberger B."/>
            <person name="Heinze B."/>
            <person name="Helariutta Y."/>
            <person name="Henrissat B."/>
            <person name="Holligan D."/>
            <person name="Holt R."/>
            <person name="Huang W."/>
            <person name="Islam-Faridi N."/>
            <person name="Jones S."/>
            <person name="Jones-Rhoades M."/>
            <person name="Jorgensen R."/>
            <person name="Joshi C."/>
            <person name="Kangasjarvi J."/>
            <person name="Karlsson J."/>
            <person name="Kelleher C."/>
            <person name="Kirkpatrick R."/>
            <person name="Kirst M."/>
            <person name="Kohler A."/>
            <person name="Kalluri U."/>
            <person name="Larimer F."/>
            <person name="Leebens-Mack J."/>
            <person name="Leple J."/>
            <person name="Locascio P."/>
            <person name="Lou Y."/>
            <person name="Lucas S."/>
            <person name="Martin F."/>
            <person name="Montanini B."/>
            <person name="Napoli C."/>
            <person name="Nelson D."/>
            <person name="Nelson C."/>
            <person name="Nieminen K."/>
            <person name="Nilsson O."/>
            <person name="Pereda V."/>
            <person name="Peter G."/>
            <person name="Philippe R."/>
            <person name="Pilate G."/>
            <person name="Poliakov A."/>
            <person name="Razumovskaya J."/>
            <person name="Richardson P."/>
            <person name="Rinaldi C."/>
            <person name="Ritland K."/>
            <person name="Rouze P."/>
            <person name="Ryaboy D."/>
            <person name="Schmutz J."/>
            <person name="Schrader J."/>
            <person name="Segerman B."/>
            <person name="Shin H."/>
            <person name="Siddiqui A."/>
            <person name="Sterky F."/>
            <person name="Terry A."/>
            <person name="Tsai C."/>
            <person name="Uberbacher E."/>
            <person name="Unneberg P."/>
            <person name="Vahala J."/>
            <person name="Wall K."/>
            <person name="Wessler S."/>
            <person name="Yang G."/>
            <person name="Yin T."/>
            <person name="Douglas C."/>
            <person name="Marra M."/>
            <person name="Sandberg G."/>
            <person name="Van De Peer Y."/>
            <person name="Rokhsar D."/>
        </authorList>
    </citation>
    <scope>NUCLEOTIDE SEQUENCE</scope>
    <source>
        <strain evidence="1">Nisqually-1</strain>
    </source>
</reference>
<dbReference type="AlphaFoldDB" id="A0A3N7FH23"/>
<proteinExistence type="predicted"/>
<sequence length="35" mass="3861">MLAKPPPPPLSLCTSLITRVLKPLTLRPYILSSRS</sequence>
<protein>
    <submittedName>
        <fullName evidence="1">Uncharacterized protein</fullName>
    </submittedName>
</protein>
<dbReference type="InParanoid" id="A0A3N7FH23"/>
<gene>
    <name evidence="1" type="ORF">POPTR_T172028</name>
</gene>
<accession>A0A3N7FH23</accession>